<dbReference type="Proteomes" id="UP000678393">
    <property type="component" value="Unassembled WGS sequence"/>
</dbReference>
<keyword evidence="2" id="KW-1185">Reference proteome</keyword>
<dbReference type="EMBL" id="CAJHNH020002266">
    <property type="protein sequence ID" value="CAG5126133.1"/>
    <property type="molecule type" value="Genomic_DNA"/>
</dbReference>
<organism evidence="1 2">
    <name type="scientific">Candidula unifasciata</name>
    <dbReference type="NCBI Taxonomy" id="100452"/>
    <lineage>
        <taxon>Eukaryota</taxon>
        <taxon>Metazoa</taxon>
        <taxon>Spiralia</taxon>
        <taxon>Lophotrochozoa</taxon>
        <taxon>Mollusca</taxon>
        <taxon>Gastropoda</taxon>
        <taxon>Heterobranchia</taxon>
        <taxon>Euthyneura</taxon>
        <taxon>Panpulmonata</taxon>
        <taxon>Eupulmonata</taxon>
        <taxon>Stylommatophora</taxon>
        <taxon>Helicina</taxon>
        <taxon>Helicoidea</taxon>
        <taxon>Geomitridae</taxon>
        <taxon>Candidula</taxon>
    </lineage>
</organism>
<name>A0A8S3ZA02_9EUPU</name>
<gene>
    <name evidence="1" type="ORF">CUNI_LOCUS11691</name>
</gene>
<accession>A0A8S3ZA02</accession>
<evidence type="ECO:0000313" key="1">
    <source>
        <dbReference type="EMBL" id="CAG5126133.1"/>
    </source>
</evidence>
<sequence length="105" mass="11704">MRSRQVIGSLVTDFDLVDDGQTVELSGQSIVPDNGVDLAPQVTPIYEFLGRVYINGDVNLTFISNSQSQYRDNRISSTYHCKLSNDKTNAKLADSGKSVKMFRKK</sequence>
<reference evidence="1" key="1">
    <citation type="submission" date="2021-04" db="EMBL/GenBank/DDBJ databases">
        <authorList>
            <consortium name="Molecular Ecology Group"/>
        </authorList>
    </citation>
    <scope>NUCLEOTIDE SEQUENCE</scope>
</reference>
<proteinExistence type="predicted"/>
<dbReference type="AlphaFoldDB" id="A0A8S3ZA02"/>
<protein>
    <submittedName>
        <fullName evidence="1">Uncharacterized protein</fullName>
    </submittedName>
</protein>
<evidence type="ECO:0000313" key="2">
    <source>
        <dbReference type="Proteomes" id="UP000678393"/>
    </source>
</evidence>
<comment type="caution">
    <text evidence="1">The sequence shown here is derived from an EMBL/GenBank/DDBJ whole genome shotgun (WGS) entry which is preliminary data.</text>
</comment>